<evidence type="ECO:0000313" key="3">
    <source>
        <dbReference type="Proteomes" id="UP000256485"/>
    </source>
</evidence>
<keyword evidence="3" id="KW-1185">Reference proteome</keyword>
<dbReference type="Pfam" id="PF02129">
    <property type="entry name" value="Peptidase_S15"/>
    <property type="match status" value="1"/>
</dbReference>
<gene>
    <name evidence="2" type="ORF">DFJ64_2614</name>
</gene>
<evidence type="ECO:0000259" key="1">
    <source>
        <dbReference type="Pfam" id="PF02129"/>
    </source>
</evidence>
<accession>A0A3D9VG90</accession>
<dbReference type="InterPro" id="IPR000383">
    <property type="entry name" value="Xaa-Pro-like_dom"/>
</dbReference>
<dbReference type="OrthoDB" id="63034at2"/>
<organism evidence="2 3">
    <name type="scientific">Thermasporomyces composti</name>
    <dbReference type="NCBI Taxonomy" id="696763"/>
    <lineage>
        <taxon>Bacteria</taxon>
        <taxon>Bacillati</taxon>
        <taxon>Actinomycetota</taxon>
        <taxon>Actinomycetes</taxon>
        <taxon>Propionibacteriales</taxon>
        <taxon>Nocardioidaceae</taxon>
        <taxon>Thermasporomyces</taxon>
    </lineage>
</organism>
<dbReference type="PANTHER" id="PTHR47751:SF1">
    <property type="entry name" value="SUPERFAMILY HYDROLASE, PUTATIVE (AFU_ORTHOLOGUE AFUA_2G16580)-RELATED"/>
    <property type="match status" value="1"/>
</dbReference>
<dbReference type="PANTHER" id="PTHR47751">
    <property type="entry name" value="SUPERFAMILY HYDROLASE, PUTATIVE (AFU_ORTHOLOGUE AFUA_2G16580)-RELATED"/>
    <property type="match status" value="1"/>
</dbReference>
<name>A0A3D9VG90_THECX</name>
<sequence>MITYPIVFTSNGITLAGRVHRPTDDLTARTPVVLVTGSWLTVKEQMADRYAAELARRGFTAITFDFTGWGESGGEPRQAELPERKIADIVAAAQYASRLSWATRGGVGYLGVCASAQYALAAIAQGAPIKAFASVAGWFHDLPSVAPFYGGAEGVAMRLRRAQEATELFLRTGEVRMVPAYDPGNETAGMFLEMDYYGNPSRGAIPQWRNEMAELSWLPWLTFDGLAAAESVAVPSLFVHSDGCVFPDHIRALAKRLAGPVEVAWGEGAQIDFYDQPAQVEFAVSAVDAHFRSVLGDPGAH</sequence>
<dbReference type="GO" id="GO:0016787">
    <property type="term" value="F:hydrolase activity"/>
    <property type="evidence" value="ECO:0007669"/>
    <property type="project" value="InterPro"/>
</dbReference>
<dbReference type="InterPro" id="IPR051411">
    <property type="entry name" value="Polyketide_trans_af380"/>
</dbReference>
<comment type="caution">
    <text evidence="2">The sequence shown here is derived from an EMBL/GenBank/DDBJ whole genome shotgun (WGS) entry which is preliminary data.</text>
</comment>
<dbReference type="EMBL" id="QTUC01000001">
    <property type="protein sequence ID" value="REF37174.1"/>
    <property type="molecule type" value="Genomic_DNA"/>
</dbReference>
<dbReference type="Gene3D" id="3.40.50.1820">
    <property type="entry name" value="alpha/beta hydrolase"/>
    <property type="match status" value="1"/>
</dbReference>
<dbReference type="Proteomes" id="UP000256485">
    <property type="component" value="Unassembled WGS sequence"/>
</dbReference>
<dbReference type="Gene3D" id="1.10.10.800">
    <property type="match status" value="1"/>
</dbReference>
<evidence type="ECO:0000313" key="2">
    <source>
        <dbReference type="EMBL" id="REF37174.1"/>
    </source>
</evidence>
<protein>
    <recommendedName>
        <fullName evidence="1">Xaa-Pro dipeptidyl-peptidase-like domain-containing protein</fullName>
    </recommendedName>
</protein>
<dbReference type="SUPFAM" id="SSF53474">
    <property type="entry name" value="alpha/beta-Hydrolases"/>
    <property type="match status" value="1"/>
</dbReference>
<dbReference type="RefSeq" id="WP_115850682.1">
    <property type="nucleotide sequence ID" value="NZ_QTUC01000001.1"/>
</dbReference>
<reference evidence="2 3" key="1">
    <citation type="submission" date="2018-08" db="EMBL/GenBank/DDBJ databases">
        <title>Sequencing the genomes of 1000 actinobacteria strains.</title>
        <authorList>
            <person name="Klenk H.-P."/>
        </authorList>
    </citation>
    <scope>NUCLEOTIDE SEQUENCE [LARGE SCALE GENOMIC DNA]</scope>
    <source>
        <strain evidence="2 3">DSM 22891</strain>
    </source>
</reference>
<feature type="domain" description="Xaa-Pro dipeptidyl-peptidase-like" evidence="1">
    <location>
        <begin position="12"/>
        <end position="139"/>
    </location>
</feature>
<proteinExistence type="predicted"/>
<dbReference type="AlphaFoldDB" id="A0A3D9VG90"/>
<dbReference type="InterPro" id="IPR029058">
    <property type="entry name" value="AB_hydrolase_fold"/>
</dbReference>